<evidence type="ECO:0000313" key="3">
    <source>
        <dbReference type="Proteomes" id="UP001054837"/>
    </source>
</evidence>
<protein>
    <submittedName>
        <fullName evidence="2">Uncharacterized protein</fullName>
    </submittedName>
</protein>
<evidence type="ECO:0000256" key="1">
    <source>
        <dbReference type="SAM" id="MobiDB-lite"/>
    </source>
</evidence>
<dbReference type="AlphaFoldDB" id="A0AAV4MFQ0"/>
<keyword evidence="3" id="KW-1185">Reference proteome</keyword>
<comment type="caution">
    <text evidence="2">The sequence shown here is derived from an EMBL/GenBank/DDBJ whole genome shotgun (WGS) entry which is preliminary data.</text>
</comment>
<dbReference type="EMBL" id="BPLQ01000433">
    <property type="protein sequence ID" value="GIX71287.1"/>
    <property type="molecule type" value="Genomic_DNA"/>
</dbReference>
<gene>
    <name evidence="2" type="ORF">CDAR_568811</name>
</gene>
<accession>A0AAV4MFQ0</accession>
<reference evidence="2 3" key="1">
    <citation type="submission" date="2021-06" db="EMBL/GenBank/DDBJ databases">
        <title>Caerostris darwini draft genome.</title>
        <authorList>
            <person name="Kono N."/>
            <person name="Arakawa K."/>
        </authorList>
    </citation>
    <scope>NUCLEOTIDE SEQUENCE [LARGE SCALE GENOMIC DNA]</scope>
</reference>
<sequence>MKGSATLHLHHTTSPEKALRANKKRKCIATTGRIPVHLEHSESVACFRLTTDHDYLQAHLHPIGLASDGFCPLCQIANMDGDHLRNCTEFIHVPHDIIARYWEAWLRMTEQLQSSVGLKKNNSKFKSFTSY</sequence>
<evidence type="ECO:0000313" key="2">
    <source>
        <dbReference type="EMBL" id="GIX71287.1"/>
    </source>
</evidence>
<organism evidence="2 3">
    <name type="scientific">Caerostris darwini</name>
    <dbReference type="NCBI Taxonomy" id="1538125"/>
    <lineage>
        <taxon>Eukaryota</taxon>
        <taxon>Metazoa</taxon>
        <taxon>Ecdysozoa</taxon>
        <taxon>Arthropoda</taxon>
        <taxon>Chelicerata</taxon>
        <taxon>Arachnida</taxon>
        <taxon>Araneae</taxon>
        <taxon>Araneomorphae</taxon>
        <taxon>Entelegynae</taxon>
        <taxon>Araneoidea</taxon>
        <taxon>Araneidae</taxon>
        <taxon>Caerostris</taxon>
    </lineage>
</organism>
<name>A0AAV4MFQ0_9ARAC</name>
<feature type="region of interest" description="Disordered" evidence="1">
    <location>
        <begin position="1"/>
        <end position="22"/>
    </location>
</feature>
<proteinExistence type="predicted"/>
<dbReference type="Proteomes" id="UP001054837">
    <property type="component" value="Unassembled WGS sequence"/>
</dbReference>